<reference evidence="2" key="1">
    <citation type="submission" date="2020-03" db="EMBL/GenBank/DDBJ databases">
        <authorList>
            <person name="Weist P."/>
        </authorList>
    </citation>
    <scope>NUCLEOTIDE SEQUENCE</scope>
</reference>
<dbReference type="AlphaFoldDB" id="A0A9N7ZCL5"/>
<protein>
    <submittedName>
        <fullName evidence="2">Uncharacterized protein</fullName>
    </submittedName>
</protein>
<feature type="region of interest" description="Disordered" evidence="1">
    <location>
        <begin position="55"/>
        <end position="83"/>
    </location>
</feature>
<feature type="region of interest" description="Disordered" evidence="1">
    <location>
        <begin position="1"/>
        <end position="31"/>
    </location>
</feature>
<evidence type="ECO:0000256" key="1">
    <source>
        <dbReference type="SAM" id="MobiDB-lite"/>
    </source>
</evidence>
<comment type="caution">
    <text evidence="2">The sequence shown here is derived from an EMBL/GenBank/DDBJ whole genome shotgun (WGS) entry which is preliminary data.</text>
</comment>
<name>A0A9N7ZCL5_PLEPL</name>
<sequence length="188" mass="19842">MDGVITEQGCGTIGGGGSQEEEEEEEGGGGLCQHSAMEAFTSLSFPSFTRAQTASSRPAACLEPRLSRVQTAERSGSTPPLPPLSSMQLGAIIPLLCVSVMGKRAHITTGEELADNYMGWREAKTHSGQISQATTEGTRGGLMRQAWGRGPGDITHRLKLLHLREGACSSPLQDRNSCGRTTATLGKT</sequence>
<proteinExistence type="predicted"/>
<evidence type="ECO:0000313" key="3">
    <source>
        <dbReference type="Proteomes" id="UP001153269"/>
    </source>
</evidence>
<keyword evidence="3" id="KW-1185">Reference proteome</keyword>
<feature type="compositionally biased region" description="Low complexity" evidence="1">
    <location>
        <begin position="1"/>
        <end position="10"/>
    </location>
</feature>
<dbReference type="Proteomes" id="UP001153269">
    <property type="component" value="Unassembled WGS sequence"/>
</dbReference>
<gene>
    <name evidence="2" type="ORF">PLEPLA_LOCUS44664</name>
</gene>
<evidence type="ECO:0000313" key="2">
    <source>
        <dbReference type="EMBL" id="CAB1456869.1"/>
    </source>
</evidence>
<dbReference type="EMBL" id="CADEAL010004316">
    <property type="protein sequence ID" value="CAB1456869.1"/>
    <property type="molecule type" value="Genomic_DNA"/>
</dbReference>
<accession>A0A9N7ZCL5</accession>
<organism evidence="2 3">
    <name type="scientific">Pleuronectes platessa</name>
    <name type="common">European plaice</name>
    <dbReference type="NCBI Taxonomy" id="8262"/>
    <lineage>
        <taxon>Eukaryota</taxon>
        <taxon>Metazoa</taxon>
        <taxon>Chordata</taxon>
        <taxon>Craniata</taxon>
        <taxon>Vertebrata</taxon>
        <taxon>Euteleostomi</taxon>
        <taxon>Actinopterygii</taxon>
        <taxon>Neopterygii</taxon>
        <taxon>Teleostei</taxon>
        <taxon>Neoteleostei</taxon>
        <taxon>Acanthomorphata</taxon>
        <taxon>Carangaria</taxon>
        <taxon>Pleuronectiformes</taxon>
        <taxon>Pleuronectoidei</taxon>
        <taxon>Pleuronectidae</taxon>
        <taxon>Pleuronectes</taxon>
    </lineage>
</organism>